<name>A0AA41QC50_9MICO</name>
<evidence type="ECO:0000259" key="2">
    <source>
        <dbReference type="Pfam" id="PF07859"/>
    </source>
</evidence>
<dbReference type="AlphaFoldDB" id="A0AA41QC50"/>
<dbReference type="Proteomes" id="UP001165405">
    <property type="component" value="Unassembled WGS sequence"/>
</dbReference>
<dbReference type="InterPro" id="IPR013094">
    <property type="entry name" value="AB_hydrolase_3"/>
</dbReference>
<keyword evidence="4" id="KW-1185">Reference proteome</keyword>
<feature type="domain" description="Alpha/beta hydrolase fold-3" evidence="2">
    <location>
        <begin position="78"/>
        <end position="289"/>
    </location>
</feature>
<dbReference type="PANTHER" id="PTHR48081:SF8">
    <property type="entry name" value="ALPHA_BETA HYDROLASE FOLD-3 DOMAIN-CONTAINING PROTEIN-RELATED"/>
    <property type="match status" value="1"/>
</dbReference>
<dbReference type="Pfam" id="PF07859">
    <property type="entry name" value="Abhydrolase_3"/>
    <property type="match status" value="1"/>
</dbReference>
<dbReference type="PANTHER" id="PTHR48081">
    <property type="entry name" value="AB HYDROLASE SUPERFAMILY PROTEIN C4A8.06C"/>
    <property type="match status" value="1"/>
</dbReference>
<dbReference type="InterPro" id="IPR050300">
    <property type="entry name" value="GDXG_lipolytic_enzyme"/>
</dbReference>
<evidence type="ECO:0000313" key="3">
    <source>
        <dbReference type="EMBL" id="MCF4120724.1"/>
    </source>
</evidence>
<reference evidence="3" key="1">
    <citation type="submission" date="2022-01" db="EMBL/GenBank/DDBJ databases">
        <title>Antribacter sp. nov., isolated from Guizhou of China.</title>
        <authorList>
            <person name="Chengliang C."/>
            <person name="Ya Z."/>
        </authorList>
    </citation>
    <scope>NUCLEOTIDE SEQUENCE</scope>
    <source>
        <strain evidence="3">KLBMP 9083</strain>
    </source>
</reference>
<evidence type="ECO:0000313" key="4">
    <source>
        <dbReference type="Proteomes" id="UP001165405"/>
    </source>
</evidence>
<dbReference type="Gene3D" id="3.40.50.1820">
    <property type="entry name" value="alpha/beta hydrolase"/>
    <property type="match status" value="1"/>
</dbReference>
<evidence type="ECO:0000256" key="1">
    <source>
        <dbReference type="ARBA" id="ARBA00022801"/>
    </source>
</evidence>
<proteinExistence type="predicted"/>
<dbReference type="InterPro" id="IPR029058">
    <property type="entry name" value="AB_hydrolase_fold"/>
</dbReference>
<comment type="caution">
    <text evidence="3">The sequence shown here is derived from an EMBL/GenBank/DDBJ whole genome shotgun (WGS) entry which is preliminary data.</text>
</comment>
<protein>
    <submittedName>
        <fullName evidence="3">Alpha/beta hydrolase</fullName>
    </submittedName>
</protein>
<dbReference type="GO" id="GO:0016787">
    <property type="term" value="F:hydrolase activity"/>
    <property type="evidence" value="ECO:0007669"/>
    <property type="project" value="UniProtKB-KW"/>
</dbReference>
<keyword evidence="1 3" id="KW-0378">Hydrolase</keyword>
<sequence length="325" mass="33749">MPIHPDLARRFAPLHAIDPDAADDPVALALLDEYKASLAAPWEPPAVDVRDETVPGPHGDVPVRVYRPSGATGPLPGLVWLHGGAWVAGDLDMPEAHVVAAEIAAAASAVVVSVDYRLASATVKYPVPVDDTCAVWDHVAAGRVAGLDTARVALGGASAGGNIALGATMRLRGAGGAGPAALLLAYPVAHVPLPAPDDALAEVLRQVPEVLRFTQARSLRVLQAYLGRIDDIPVEVSPGHGRLAGLPPTWLGLSEIDTLRPSGDLFADQLRAVGVPVEVYTAAGMLHGHLNLVPRPELPEVRRTLDFLIDGLRAAVGEPVAAEAG</sequence>
<gene>
    <name evidence="3" type="ORF">L1785_07015</name>
</gene>
<dbReference type="EMBL" id="JAKGSG010000023">
    <property type="protein sequence ID" value="MCF4120724.1"/>
    <property type="molecule type" value="Genomic_DNA"/>
</dbReference>
<dbReference type="SUPFAM" id="SSF53474">
    <property type="entry name" value="alpha/beta-Hydrolases"/>
    <property type="match status" value="1"/>
</dbReference>
<dbReference type="RefSeq" id="WP_236088499.1">
    <property type="nucleotide sequence ID" value="NZ_JAKGSG010000023.1"/>
</dbReference>
<accession>A0AA41QC50</accession>
<organism evidence="3 4">
    <name type="scientific">Antribacter soli</name>
    <dbReference type="NCBI Taxonomy" id="2910976"/>
    <lineage>
        <taxon>Bacteria</taxon>
        <taxon>Bacillati</taxon>
        <taxon>Actinomycetota</taxon>
        <taxon>Actinomycetes</taxon>
        <taxon>Micrococcales</taxon>
        <taxon>Promicromonosporaceae</taxon>
        <taxon>Antribacter</taxon>
    </lineage>
</organism>